<reference evidence="4 5" key="1">
    <citation type="journal article" date="2019" name="Int. J. Syst. Evol. Microbiol.">
        <title>The Global Catalogue of Microorganisms (GCM) 10K type strain sequencing project: providing services to taxonomists for standard genome sequencing and annotation.</title>
        <authorList>
            <consortium name="The Broad Institute Genomics Platform"/>
            <consortium name="The Broad Institute Genome Sequencing Center for Infectious Disease"/>
            <person name="Wu L."/>
            <person name="Ma J."/>
        </authorList>
    </citation>
    <scope>NUCLEOTIDE SEQUENCE [LARGE SCALE GENOMIC DNA]</scope>
    <source>
        <strain evidence="4 5">NBRC 111368</strain>
    </source>
</reference>
<dbReference type="EC" id="1.-.-.-" evidence="4"/>
<comment type="cofactor">
    <cofactor evidence="1">
        <name>[4Fe-4S] cluster</name>
        <dbReference type="ChEBI" id="CHEBI:49883"/>
    </cofactor>
</comment>
<protein>
    <submittedName>
        <fullName evidence="4">NADPH-dependent FMN reductase</fullName>
        <ecNumber evidence="4">1.-.-.-</ecNumber>
    </submittedName>
</protein>
<gene>
    <name evidence="4" type="ORF">ACFQE1_19215</name>
</gene>
<comment type="similarity">
    <text evidence="2">Belongs to the SsuE family. Isf subfamily.</text>
</comment>
<dbReference type="EMBL" id="JBHSWU010001126">
    <property type="protein sequence ID" value="MFC6726455.1"/>
    <property type="molecule type" value="Genomic_DNA"/>
</dbReference>
<dbReference type="Proteomes" id="UP001596328">
    <property type="component" value="Unassembled WGS sequence"/>
</dbReference>
<dbReference type="Gene3D" id="3.40.50.360">
    <property type="match status" value="1"/>
</dbReference>
<dbReference type="AlphaFoldDB" id="A0ABD5S464"/>
<dbReference type="PANTHER" id="PTHR30543:SF21">
    <property type="entry name" value="NAD(P)H-DEPENDENT FMN REDUCTASE LOT6"/>
    <property type="match status" value="1"/>
</dbReference>
<sequence>MTRVVAVCGSRREGSYTRSALWYALDAAAEAGAEVDYVDLGDPDLDLPLYHPDLDEQGDSAELMERMRAADGVLLGSPVYHGSYSSTFRSFHDYCSFDEFEDTVVGLLASAGGGTYSTTLDHMRSTVRGVHGWVLPHQVGIRSAYDRFEERSGSRDAAEYAGVAPRHEFVDEALEERTRKLGRQVAEHAVAMAETGSPVAADD</sequence>
<dbReference type="SUPFAM" id="SSF52218">
    <property type="entry name" value="Flavoproteins"/>
    <property type="match status" value="1"/>
</dbReference>
<evidence type="ECO:0000313" key="4">
    <source>
        <dbReference type="EMBL" id="MFC6726455.1"/>
    </source>
</evidence>
<accession>A0ABD5S464</accession>
<name>A0ABD5S464_9EURY</name>
<dbReference type="InterPro" id="IPR029039">
    <property type="entry name" value="Flavoprotein-like_sf"/>
</dbReference>
<evidence type="ECO:0000256" key="2">
    <source>
        <dbReference type="ARBA" id="ARBA00038292"/>
    </source>
</evidence>
<evidence type="ECO:0000313" key="5">
    <source>
        <dbReference type="Proteomes" id="UP001596328"/>
    </source>
</evidence>
<evidence type="ECO:0000259" key="3">
    <source>
        <dbReference type="Pfam" id="PF03358"/>
    </source>
</evidence>
<proteinExistence type="inferred from homology"/>
<dbReference type="GO" id="GO:0016491">
    <property type="term" value="F:oxidoreductase activity"/>
    <property type="evidence" value="ECO:0007669"/>
    <property type="project" value="UniProtKB-KW"/>
</dbReference>
<dbReference type="Pfam" id="PF03358">
    <property type="entry name" value="FMN_red"/>
    <property type="match status" value="1"/>
</dbReference>
<comment type="caution">
    <text evidence="4">The sequence shown here is derived from an EMBL/GenBank/DDBJ whole genome shotgun (WGS) entry which is preliminary data.</text>
</comment>
<keyword evidence="4" id="KW-0560">Oxidoreductase</keyword>
<dbReference type="InterPro" id="IPR050712">
    <property type="entry name" value="NAD(P)H-dep_reductase"/>
</dbReference>
<evidence type="ECO:0000256" key="1">
    <source>
        <dbReference type="ARBA" id="ARBA00001966"/>
    </source>
</evidence>
<organism evidence="4 5">
    <name type="scientific">Halobium palmae</name>
    <dbReference type="NCBI Taxonomy" id="1776492"/>
    <lineage>
        <taxon>Archaea</taxon>
        <taxon>Methanobacteriati</taxon>
        <taxon>Methanobacteriota</taxon>
        <taxon>Stenosarchaea group</taxon>
        <taxon>Halobacteria</taxon>
        <taxon>Halobacteriales</taxon>
        <taxon>Haloferacaceae</taxon>
        <taxon>Halobium</taxon>
    </lineage>
</organism>
<dbReference type="PANTHER" id="PTHR30543">
    <property type="entry name" value="CHROMATE REDUCTASE"/>
    <property type="match status" value="1"/>
</dbReference>
<keyword evidence="5" id="KW-1185">Reference proteome</keyword>
<dbReference type="InterPro" id="IPR005025">
    <property type="entry name" value="FMN_Rdtase-like_dom"/>
</dbReference>
<feature type="domain" description="NADPH-dependent FMN reductase-like" evidence="3">
    <location>
        <begin position="2"/>
        <end position="144"/>
    </location>
</feature>